<dbReference type="GO" id="GO:0016787">
    <property type="term" value="F:hydrolase activity"/>
    <property type="evidence" value="ECO:0007669"/>
    <property type="project" value="UniProtKB-KW"/>
</dbReference>
<dbReference type="PROSITE" id="PS51643">
    <property type="entry name" value="HD_CAS3"/>
    <property type="match status" value="1"/>
</dbReference>
<dbReference type="GO" id="GO:0005524">
    <property type="term" value="F:ATP binding"/>
    <property type="evidence" value="ECO:0007669"/>
    <property type="project" value="UniProtKB-KW"/>
</dbReference>
<dbReference type="EMBL" id="VSSQ01000987">
    <property type="protein sequence ID" value="MPM03855.1"/>
    <property type="molecule type" value="Genomic_DNA"/>
</dbReference>
<evidence type="ECO:0000256" key="4">
    <source>
        <dbReference type="ARBA" id="ARBA00022723"/>
    </source>
</evidence>
<dbReference type="EC" id="3.1.-.-" evidence="11"/>
<dbReference type="AlphaFoldDB" id="A0A644WIZ0"/>
<keyword evidence="7 11" id="KW-0347">Helicase</keyword>
<keyword evidence="4" id="KW-0479">Metal-binding</keyword>
<protein>
    <submittedName>
        <fullName evidence="11">CRISPR-associated endonuclease/helicase Cas3</fullName>
        <ecNumber evidence="11">3.1.-.-</ecNumber>
    </submittedName>
</protein>
<comment type="similarity">
    <text evidence="1">In the N-terminal section; belongs to the CRISPR-associated nuclease Cas3-HD family.</text>
</comment>
<dbReference type="GO" id="GO:0004519">
    <property type="term" value="F:endonuclease activity"/>
    <property type="evidence" value="ECO:0007669"/>
    <property type="project" value="UniProtKB-KW"/>
</dbReference>
<keyword evidence="8" id="KW-0067">ATP-binding</keyword>
<keyword evidence="11" id="KW-0255">Endonuclease</keyword>
<dbReference type="GO" id="GO:0046872">
    <property type="term" value="F:metal ion binding"/>
    <property type="evidence" value="ECO:0007669"/>
    <property type="project" value="UniProtKB-KW"/>
</dbReference>
<keyword evidence="9" id="KW-0051">Antiviral defense</keyword>
<dbReference type="InterPro" id="IPR054712">
    <property type="entry name" value="Cas3-like_dom"/>
</dbReference>
<dbReference type="CDD" id="cd09641">
    <property type="entry name" value="Cas3''_I"/>
    <property type="match status" value="1"/>
</dbReference>
<feature type="domain" description="HD Cas3-type" evidence="10">
    <location>
        <begin position="29"/>
        <end position="208"/>
    </location>
</feature>
<accession>A0A644WIZ0</accession>
<dbReference type="PANTHER" id="PTHR47963">
    <property type="entry name" value="DEAD-BOX ATP-DEPENDENT RNA HELICASE 47, MITOCHONDRIAL"/>
    <property type="match status" value="1"/>
</dbReference>
<evidence type="ECO:0000256" key="1">
    <source>
        <dbReference type="ARBA" id="ARBA00006847"/>
    </source>
</evidence>
<dbReference type="NCBIfam" id="TIGR01587">
    <property type="entry name" value="cas3_core"/>
    <property type="match status" value="1"/>
</dbReference>
<dbReference type="InterPro" id="IPR006483">
    <property type="entry name" value="CRISPR-assoc_Cas3_HD"/>
</dbReference>
<name>A0A644WIZ0_9ZZZZ</name>
<keyword evidence="5" id="KW-0547">Nucleotide-binding</keyword>
<keyword evidence="3" id="KW-0540">Nuclease</keyword>
<dbReference type="InterPro" id="IPR011545">
    <property type="entry name" value="DEAD/DEAH_box_helicase_dom"/>
</dbReference>
<evidence type="ECO:0000313" key="11">
    <source>
        <dbReference type="EMBL" id="MPM03855.1"/>
    </source>
</evidence>
<dbReference type="Pfam" id="PF22590">
    <property type="entry name" value="Cas3-like_C_2"/>
    <property type="match status" value="1"/>
</dbReference>
<dbReference type="GO" id="GO:0051607">
    <property type="term" value="P:defense response to virus"/>
    <property type="evidence" value="ECO:0007669"/>
    <property type="project" value="UniProtKB-KW"/>
</dbReference>
<dbReference type="CDD" id="cd17930">
    <property type="entry name" value="DEXHc_cas3"/>
    <property type="match status" value="1"/>
</dbReference>
<reference evidence="11" key="1">
    <citation type="submission" date="2019-08" db="EMBL/GenBank/DDBJ databases">
        <authorList>
            <person name="Kucharzyk K."/>
            <person name="Murdoch R.W."/>
            <person name="Higgins S."/>
            <person name="Loffler F."/>
        </authorList>
    </citation>
    <scope>NUCLEOTIDE SEQUENCE</scope>
</reference>
<comment type="caution">
    <text evidence="11">The sequence shown here is derived from an EMBL/GenBank/DDBJ whole genome shotgun (WGS) entry which is preliminary data.</text>
</comment>
<dbReference type="Gene3D" id="3.40.50.300">
    <property type="entry name" value="P-loop containing nucleotide triphosphate hydrolases"/>
    <property type="match status" value="2"/>
</dbReference>
<dbReference type="GO" id="GO:0003723">
    <property type="term" value="F:RNA binding"/>
    <property type="evidence" value="ECO:0007669"/>
    <property type="project" value="TreeGrafter"/>
</dbReference>
<dbReference type="PANTHER" id="PTHR47963:SF9">
    <property type="entry name" value="CRISPR-ASSOCIATED ENDONUCLEASE_HELICASE CAS3"/>
    <property type="match status" value="1"/>
</dbReference>
<dbReference type="SMART" id="SM00490">
    <property type="entry name" value="HELICc"/>
    <property type="match status" value="1"/>
</dbReference>
<evidence type="ECO:0000256" key="2">
    <source>
        <dbReference type="ARBA" id="ARBA00009046"/>
    </source>
</evidence>
<evidence type="ECO:0000256" key="8">
    <source>
        <dbReference type="ARBA" id="ARBA00022840"/>
    </source>
</evidence>
<evidence type="ECO:0000256" key="3">
    <source>
        <dbReference type="ARBA" id="ARBA00022722"/>
    </source>
</evidence>
<comment type="similarity">
    <text evidence="2">In the central section; belongs to the CRISPR-associated helicase Cas3 family.</text>
</comment>
<dbReference type="NCBIfam" id="TIGR01596">
    <property type="entry name" value="cas3_HD"/>
    <property type="match status" value="1"/>
</dbReference>
<organism evidence="11">
    <name type="scientific">bioreactor metagenome</name>
    <dbReference type="NCBI Taxonomy" id="1076179"/>
    <lineage>
        <taxon>unclassified sequences</taxon>
        <taxon>metagenomes</taxon>
        <taxon>ecological metagenomes</taxon>
    </lineage>
</organism>
<keyword evidence="6 11" id="KW-0378">Hydrolase</keyword>
<dbReference type="SUPFAM" id="SSF52540">
    <property type="entry name" value="P-loop containing nucleoside triphosphate hydrolases"/>
    <property type="match status" value="1"/>
</dbReference>
<dbReference type="InterPro" id="IPR050547">
    <property type="entry name" value="DEAD_box_RNA_helicases"/>
</dbReference>
<dbReference type="InterPro" id="IPR014001">
    <property type="entry name" value="Helicase_ATP-bd"/>
</dbReference>
<evidence type="ECO:0000259" key="10">
    <source>
        <dbReference type="PROSITE" id="PS51643"/>
    </source>
</evidence>
<evidence type="ECO:0000256" key="7">
    <source>
        <dbReference type="ARBA" id="ARBA00022806"/>
    </source>
</evidence>
<evidence type="ECO:0000256" key="6">
    <source>
        <dbReference type="ARBA" id="ARBA00022801"/>
    </source>
</evidence>
<dbReference type="InterPro" id="IPR006474">
    <property type="entry name" value="Helicase_Cas3_CRISPR-ass_core"/>
</dbReference>
<dbReference type="GO" id="GO:0003724">
    <property type="term" value="F:RNA helicase activity"/>
    <property type="evidence" value="ECO:0007669"/>
    <property type="project" value="TreeGrafter"/>
</dbReference>
<dbReference type="InterPro" id="IPR001650">
    <property type="entry name" value="Helicase_C-like"/>
</dbReference>
<gene>
    <name evidence="11" type="primary">ygcB</name>
    <name evidence="11" type="ORF">SDC9_50122</name>
</gene>
<dbReference type="SMART" id="SM00487">
    <property type="entry name" value="DEXDc"/>
    <property type="match status" value="1"/>
</dbReference>
<evidence type="ECO:0000256" key="9">
    <source>
        <dbReference type="ARBA" id="ARBA00023118"/>
    </source>
</evidence>
<dbReference type="Pfam" id="PF18019">
    <property type="entry name" value="Cas3_HD"/>
    <property type="match status" value="1"/>
</dbReference>
<dbReference type="Gene3D" id="1.10.3210.30">
    <property type="match status" value="1"/>
</dbReference>
<dbReference type="Pfam" id="PF00270">
    <property type="entry name" value="DEAD"/>
    <property type="match status" value="1"/>
</dbReference>
<evidence type="ECO:0000256" key="5">
    <source>
        <dbReference type="ARBA" id="ARBA00022741"/>
    </source>
</evidence>
<proteinExistence type="inferred from homology"/>
<sequence length="841" mass="90567">MTMPTGGIQVTGMARSNLFDWPGKSAPTEGGVQLPAILHMLDVAAVAEQLLAPFRFEQRLRDALVLLVALHDLGKISTSFRAMIERGAHQKYRHWQLTEALLFAHDDRLTARIGGDWRQRQALYASVAGHHGQPSDLELGARPGLPAQNRGLRAALAQVGDGLQPAAEVIDAFCALWPEAALAALPPGEATTTLSWWLPGLCAAADWIGSNTRWFQPEGERPDLGQYLHRARNIAEEAVREAGLAGSAVKTGGVFDFTLRPMQAACATLALPEGPMLAVIEDETGAGKTEAALLLAQRMMQAGKGRGLYFALPTMATSDAMFARLRDVLGRMLVAPTLTLAHGRAALSAPFRDLVSGGQKGEDTPSCTDWLAESRRRALLADVGVGTIDQALLSVLPVKHQTLRHFGLSSKILIVDEVHEMGEPYIGRELERLLQMHRAVGGSAILLTATLPMALRARLLASYGGQNPGPAYPALTVAQGEARTEFDADPRPTKGPVQVRRLDSAEEAADLLVGSAAQGAACVWIHNAVDDAIAAVAELRARGVAAHLLHARFALADRKRIEAEVLARAGKDGTERAGFVLVGTQVLEASLDLDFDVMVSDIAPIAALIQRAGRLWRHMDRRPAATRPVPAPVLHVLAPDPAVVTDDRWLQRTLDRGAYVYDLACIWRSARVLFAAGQISAPHGLRALIEAVHGDAAEELPEPLQAAEVQALGKAAASRTLALHNLVDLAAGYRDAGHGNSDVAYPTRLGDETRTLVLARMTQDGLRPWAGDDWALSEVSARRARLDRLPLPDQSAPALQAVTRDWPDWKLAEYMLCPVADDGTICEGLRYEADIGLTWKT</sequence>
<dbReference type="InterPro" id="IPR038257">
    <property type="entry name" value="CRISPR-assoc_Cas3_HD_sf"/>
</dbReference>
<dbReference type="InterPro" id="IPR027417">
    <property type="entry name" value="P-loop_NTPase"/>
</dbReference>